<reference evidence="1 2" key="2">
    <citation type="submission" date="2018-11" db="EMBL/GenBank/DDBJ databases">
        <authorList>
            <consortium name="Pathogen Informatics"/>
        </authorList>
    </citation>
    <scope>NUCLEOTIDE SEQUENCE [LARGE SCALE GENOMIC DNA]</scope>
</reference>
<reference evidence="3" key="1">
    <citation type="submission" date="2016-06" db="UniProtKB">
        <authorList>
            <consortium name="WormBaseParasite"/>
        </authorList>
    </citation>
    <scope>IDENTIFICATION</scope>
</reference>
<dbReference type="AlphaFoldDB" id="A0A183TXU0"/>
<evidence type="ECO:0000313" key="1">
    <source>
        <dbReference type="EMBL" id="VDM25393.1"/>
    </source>
</evidence>
<name>A0A183TXU0_TOXCA</name>
<accession>A0A183TXU0</accession>
<dbReference type="EMBL" id="UYWY01000668">
    <property type="protein sequence ID" value="VDM25393.1"/>
    <property type="molecule type" value="Genomic_DNA"/>
</dbReference>
<keyword evidence="2" id="KW-1185">Reference proteome</keyword>
<organism evidence="2 3">
    <name type="scientific">Toxocara canis</name>
    <name type="common">Canine roundworm</name>
    <dbReference type="NCBI Taxonomy" id="6265"/>
    <lineage>
        <taxon>Eukaryota</taxon>
        <taxon>Metazoa</taxon>
        <taxon>Ecdysozoa</taxon>
        <taxon>Nematoda</taxon>
        <taxon>Chromadorea</taxon>
        <taxon>Rhabditida</taxon>
        <taxon>Spirurina</taxon>
        <taxon>Ascaridomorpha</taxon>
        <taxon>Ascaridoidea</taxon>
        <taxon>Toxocaridae</taxon>
        <taxon>Toxocara</taxon>
    </lineage>
</organism>
<proteinExistence type="predicted"/>
<gene>
    <name evidence="1" type="ORF">TCNE_LOCUS1060</name>
</gene>
<evidence type="ECO:0000313" key="2">
    <source>
        <dbReference type="Proteomes" id="UP000050794"/>
    </source>
</evidence>
<evidence type="ECO:0000313" key="3">
    <source>
        <dbReference type="WBParaSite" id="TCNE_0000105901-mRNA-1"/>
    </source>
</evidence>
<dbReference type="WBParaSite" id="TCNE_0000105901-mRNA-1">
    <property type="protein sequence ID" value="TCNE_0000105901-mRNA-1"/>
    <property type="gene ID" value="TCNE_0000105901"/>
</dbReference>
<sequence>MNEDVLYFFVKHPFTGVTEPNLAAAAPQAATFQQASLRAAADAMYFYNPLAHAVAAYNLQELRMRIQAQLAMPNVSQQQQQQQQVPFMGPFAAQMILISIFSSLASSSCNHPHRTFCRRRMIQPDLSRNRLVCSSQPRKVSSATLCYAVDSCMLGLPYQCTLT</sequence>
<protein>
    <submittedName>
        <fullName evidence="3">CUGBP Elav-like family member 4</fullName>
    </submittedName>
</protein>
<dbReference type="Proteomes" id="UP000050794">
    <property type="component" value="Unassembled WGS sequence"/>
</dbReference>